<gene>
    <name evidence="2" type="ORF">A4U43_C07F37580</name>
</gene>
<dbReference type="OrthoDB" id="670923at2759"/>
<dbReference type="PANTHER" id="PTHR36405:SF1">
    <property type="entry name" value="OS07G0520600 PROTEIN"/>
    <property type="match status" value="1"/>
</dbReference>
<evidence type="ECO:0000313" key="3">
    <source>
        <dbReference type="Proteomes" id="UP000243459"/>
    </source>
</evidence>
<keyword evidence="3" id="KW-1185">Reference proteome</keyword>
<feature type="compositionally biased region" description="Basic and acidic residues" evidence="1">
    <location>
        <begin position="1"/>
        <end position="15"/>
    </location>
</feature>
<organism evidence="2 3">
    <name type="scientific">Asparagus officinalis</name>
    <name type="common">Garden asparagus</name>
    <dbReference type="NCBI Taxonomy" id="4686"/>
    <lineage>
        <taxon>Eukaryota</taxon>
        <taxon>Viridiplantae</taxon>
        <taxon>Streptophyta</taxon>
        <taxon>Embryophyta</taxon>
        <taxon>Tracheophyta</taxon>
        <taxon>Spermatophyta</taxon>
        <taxon>Magnoliopsida</taxon>
        <taxon>Liliopsida</taxon>
        <taxon>Asparagales</taxon>
        <taxon>Asparagaceae</taxon>
        <taxon>Asparagoideae</taxon>
        <taxon>Asparagus</taxon>
    </lineage>
</organism>
<dbReference type="Proteomes" id="UP000243459">
    <property type="component" value="Chromosome 7"/>
</dbReference>
<dbReference type="Gramene" id="ONK65484">
    <property type="protein sequence ID" value="ONK65484"/>
    <property type="gene ID" value="A4U43_C07F37580"/>
</dbReference>
<feature type="region of interest" description="Disordered" evidence="1">
    <location>
        <begin position="1"/>
        <end position="131"/>
    </location>
</feature>
<evidence type="ECO:0000256" key="1">
    <source>
        <dbReference type="SAM" id="MobiDB-lite"/>
    </source>
</evidence>
<dbReference type="PANTHER" id="PTHR36405">
    <property type="entry name" value="BNAA10G09140D PROTEIN"/>
    <property type="match status" value="1"/>
</dbReference>
<dbReference type="EMBL" id="CM007387">
    <property type="protein sequence ID" value="ONK65484.1"/>
    <property type="molecule type" value="Genomic_DNA"/>
</dbReference>
<accession>A0A5P1EI81</accession>
<evidence type="ECO:0000313" key="2">
    <source>
        <dbReference type="EMBL" id="ONK65484.1"/>
    </source>
</evidence>
<proteinExistence type="predicted"/>
<feature type="compositionally biased region" description="Low complexity" evidence="1">
    <location>
        <begin position="76"/>
        <end position="87"/>
    </location>
</feature>
<protein>
    <submittedName>
        <fullName evidence="2">Uncharacterized protein</fullName>
    </submittedName>
</protein>
<name>A0A5P1EI81_ASPOF</name>
<reference evidence="3" key="1">
    <citation type="journal article" date="2017" name="Nat. Commun.">
        <title>The asparagus genome sheds light on the origin and evolution of a young Y chromosome.</title>
        <authorList>
            <person name="Harkess A."/>
            <person name="Zhou J."/>
            <person name="Xu C."/>
            <person name="Bowers J.E."/>
            <person name="Van der Hulst R."/>
            <person name="Ayyampalayam S."/>
            <person name="Mercati F."/>
            <person name="Riccardi P."/>
            <person name="McKain M.R."/>
            <person name="Kakrana A."/>
            <person name="Tang H."/>
            <person name="Ray J."/>
            <person name="Groenendijk J."/>
            <person name="Arikit S."/>
            <person name="Mathioni S.M."/>
            <person name="Nakano M."/>
            <person name="Shan H."/>
            <person name="Telgmann-Rauber A."/>
            <person name="Kanno A."/>
            <person name="Yue Z."/>
            <person name="Chen H."/>
            <person name="Li W."/>
            <person name="Chen Y."/>
            <person name="Xu X."/>
            <person name="Zhang Y."/>
            <person name="Luo S."/>
            <person name="Chen H."/>
            <person name="Gao J."/>
            <person name="Mao Z."/>
            <person name="Pires J.C."/>
            <person name="Luo M."/>
            <person name="Kudrna D."/>
            <person name="Wing R.A."/>
            <person name="Meyers B.C."/>
            <person name="Yi K."/>
            <person name="Kong H."/>
            <person name="Lavrijsen P."/>
            <person name="Sunseri F."/>
            <person name="Falavigna A."/>
            <person name="Ye Y."/>
            <person name="Leebens-Mack J.H."/>
            <person name="Chen G."/>
        </authorList>
    </citation>
    <scope>NUCLEOTIDE SEQUENCE [LARGE SCALE GENOMIC DNA]</scope>
    <source>
        <strain evidence="3">cv. DH0086</strain>
    </source>
</reference>
<dbReference type="AlphaFoldDB" id="A0A5P1EI81"/>
<dbReference type="OMA" id="AWATPIT"/>
<sequence length="163" mass="18020">MPQTREIRNESRDQIKIGATGTISSLMSRELESMKHSSHASSSSSSQKKLQDPPVSVPCGYSPRRNQPRRSQAIGSSSSSNCSNSESRIPADAQKPKPKPKSRTNEHRSPMLASIETSTEKFDKKKKKKGQSCIVEAVDLKCNNPRSSRFKKLGFSKLSESII</sequence>